<dbReference type="EMBL" id="MN739329">
    <property type="protein sequence ID" value="QHS98925.1"/>
    <property type="molecule type" value="Genomic_DNA"/>
</dbReference>
<feature type="domain" description="DUF7788" evidence="2">
    <location>
        <begin position="369"/>
        <end position="560"/>
    </location>
</feature>
<name>A0A6C0C2K4_9ZZZZ</name>
<protein>
    <recommendedName>
        <fullName evidence="4">DUF2828 family protein</fullName>
    </recommendedName>
</protein>
<dbReference type="InterPro" id="IPR058580">
    <property type="entry name" value="DUF2828"/>
</dbReference>
<reference evidence="3" key="1">
    <citation type="journal article" date="2020" name="Nature">
        <title>Giant virus diversity and host interactions through global metagenomics.</title>
        <authorList>
            <person name="Schulz F."/>
            <person name="Roux S."/>
            <person name="Paez-Espino D."/>
            <person name="Jungbluth S."/>
            <person name="Walsh D.A."/>
            <person name="Denef V.J."/>
            <person name="McMahon K.D."/>
            <person name="Konstantinidis K.T."/>
            <person name="Eloe-Fadrosh E.A."/>
            <person name="Kyrpides N.C."/>
            <person name="Woyke T."/>
        </authorList>
    </citation>
    <scope>NUCLEOTIDE SEQUENCE</scope>
    <source>
        <strain evidence="3">GVMAG-M-3300020185-18</strain>
    </source>
</reference>
<evidence type="ECO:0000259" key="1">
    <source>
        <dbReference type="Pfam" id="PF11443"/>
    </source>
</evidence>
<organism evidence="3">
    <name type="scientific">viral metagenome</name>
    <dbReference type="NCBI Taxonomy" id="1070528"/>
    <lineage>
        <taxon>unclassified sequences</taxon>
        <taxon>metagenomes</taxon>
        <taxon>organismal metagenomes</taxon>
    </lineage>
</organism>
<evidence type="ECO:0008006" key="4">
    <source>
        <dbReference type="Google" id="ProtNLM"/>
    </source>
</evidence>
<dbReference type="InterPro" id="IPR056690">
    <property type="entry name" value="DUF7788"/>
</dbReference>
<sequence>MSNFISAVDNHTQRQIGENGNVEFGYSNRLQEKIVQFFFQLVRTPDSTLLEKQLYEMLNFIKGNEKHYQQELLMLYKLIAQTRDIVAGKGEYTLGYMQLNVWWQFYPSLVKKMIPLFFTDQKKEELSGHQYGSWKDLKYLCNYLRLRAGNHPLIQYCIDLGLEQLRRDYEIYETYREEWHKDNNTVLPKISLVAKWLPREKSKKFGWLHARMAYTLYPEYLESARETNDKKVLLKAKLKCKINFTKHLTVLNKTLDTTQVKQCAKNYTDIDYNHVTSLTMHKQKLAFQNKTKKNEQRSSDPDRIEASKKFTEHLKKSLTSNYIKVNGKRCNVYELVKAALHTYTDEDKLTVNQQWKDNGNNNAEGLGNIIPMVDTSGSMETDECLPLYNAIGLGIRVSEKTHDAFKNRILTFDANPTWIQLNDSQTFVEKVEQVKRAHWGMNTDFYKAMRYILDVILVNDISPEEVSNMILAVFSDMQIDCAISGRRDTSVFGTMMENIKNMYHSAGLMSKYKIPYTPPHILFWNLRSTTGFPSLSTEENTTMLSGYNATLLNVFVEKGFEGLQKCSPASMLNDLLNNKRYNILEKIVNKQFA</sequence>
<feature type="domain" description="DUF2828" evidence="1">
    <location>
        <begin position="163"/>
        <end position="293"/>
    </location>
</feature>
<dbReference type="PANTHER" id="PTHR31373">
    <property type="entry name" value="OS06G0652100 PROTEIN"/>
    <property type="match status" value="1"/>
</dbReference>
<accession>A0A6C0C2K4</accession>
<dbReference type="InterPro" id="IPR036465">
    <property type="entry name" value="vWFA_dom_sf"/>
</dbReference>
<dbReference type="Pfam" id="PF11443">
    <property type="entry name" value="DUF2828"/>
    <property type="match status" value="1"/>
</dbReference>
<dbReference type="Gene3D" id="3.40.50.410">
    <property type="entry name" value="von Willebrand factor, type A domain"/>
    <property type="match status" value="1"/>
</dbReference>
<dbReference type="AlphaFoldDB" id="A0A6C0C2K4"/>
<evidence type="ECO:0000259" key="2">
    <source>
        <dbReference type="Pfam" id="PF25043"/>
    </source>
</evidence>
<proteinExistence type="predicted"/>
<dbReference type="InterPro" id="IPR011205">
    <property type="entry name" value="UCP015417_vWA"/>
</dbReference>
<dbReference type="SUPFAM" id="SSF53300">
    <property type="entry name" value="vWA-like"/>
    <property type="match status" value="1"/>
</dbReference>
<dbReference type="PANTHER" id="PTHR31373:SF27">
    <property type="entry name" value="TROVE DOMAIN-CONTAINING PROTEIN"/>
    <property type="match status" value="1"/>
</dbReference>
<evidence type="ECO:0000313" key="3">
    <source>
        <dbReference type="EMBL" id="QHS98925.1"/>
    </source>
</evidence>
<dbReference type="Pfam" id="PF25043">
    <property type="entry name" value="DUF7788"/>
    <property type="match status" value="1"/>
</dbReference>